<feature type="transmembrane region" description="Helical" evidence="1">
    <location>
        <begin position="123"/>
        <end position="142"/>
    </location>
</feature>
<accession>A0A081DFM8</accession>
<protein>
    <submittedName>
        <fullName evidence="2">Uncharacterized protein</fullName>
    </submittedName>
</protein>
<gene>
    <name evidence="2" type="ORF">JCM19296_3333</name>
</gene>
<evidence type="ECO:0000256" key="1">
    <source>
        <dbReference type="SAM" id="Phobius"/>
    </source>
</evidence>
<evidence type="ECO:0000313" key="2">
    <source>
        <dbReference type="EMBL" id="GAK77724.1"/>
    </source>
</evidence>
<evidence type="ECO:0000313" key="3">
    <source>
        <dbReference type="Proteomes" id="UP000028980"/>
    </source>
</evidence>
<reference evidence="2 3" key="1">
    <citation type="journal article" date="2014" name="Genome Announc.">
        <title>Draft Genome Sequences of Marine Flavobacterium Nonlabens Strains NR17, NR24, NR27, NR32, NR33, and Ara13.</title>
        <authorList>
            <person name="Nakanishi M."/>
            <person name="Meirelles P."/>
            <person name="Suzuki R."/>
            <person name="Takatani N."/>
            <person name="Mino S."/>
            <person name="Suda W."/>
            <person name="Oshima K."/>
            <person name="Hattori M."/>
            <person name="Ohkuma M."/>
            <person name="Hosokawa M."/>
            <person name="Miyashita K."/>
            <person name="Thompson F.L."/>
            <person name="Niwa A."/>
            <person name="Sawabe T."/>
            <person name="Sawabe T."/>
        </authorList>
    </citation>
    <scope>NUCLEOTIDE SEQUENCE [LARGE SCALE GENOMIC DNA]</scope>
    <source>
        <strain evidence="3">JCM19296</strain>
    </source>
</reference>
<dbReference type="EMBL" id="BBLG01000012">
    <property type="protein sequence ID" value="GAK77724.1"/>
    <property type="molecule type" value="Genomic_DNA"/>
</dbReference>
<comment type="caution">
    <text evidence="2">The sequence shown here is derived from an EMBL/GenBank/DDBJ whole genome shotgun (WGS) entry which is preliminary data.</text>
</comment>
<keyword evidence="1" id="KW-0472">Membrane</keyword>
<sequence>MKLNDSQIENLYAFTRKHYVEYYDLQTELVDHLANAIEDQWELKPHLSFEDALQIEFKKFGVFGFMEVVEERQKVLSKKYSKLIWKHLKEYFKLPKIILLISLTVGLYYLIELAIVDRSVLTILLALSLIAYVVDAIIHIKLNKAKKNSGEKKWMFEEIIRQYGSGLWLFFVPIQGINILNLSGVDFVEKSPVFIAVFSFVFVLLLMTCYIIQFEIPKKAEQYLEETYPEYKLV</sequence>
<name>A0A081DFM8_NONUL</name>
<organism evidence="2 3">
    <name type="scientific">Nonlabens ulvanivorans</name>
    <name type="common">Persicivirga ulvanivorans</name>
    <dbReference type="NCBI Taxonomy" id="906888"/>
    <lineage>
        <taxon>Bacteria</taxon>
        <taxon>Pseudomonadati</taxon>
        <taxon>Bacteroidota</taxon>
        <taxon>Flavobacteriia</taxon>
        <taxon>Flavobacteriales</taxon>
        <taxon>Flavobacteriaceae</taxon>
        <taxon>Nonlabens</taxon>
    </lineage>
</organism>
<feature type="transmembrane region" description="Helical" evidence="1">
    <location>
        <begin position="163"/>
        <end position="181"/>
    </location>
</feature>
<feature type="transmembrane region" description="Helical" evidence="1">
    <location>
        <begin position="91"/>
        <end position="111"/>
    </location>
</feature>
<dbReference type="AlphaFoldDB" id="A0A081DFM8"/>
<dbReference type="Proteomes" id="UP000028980">
    <property type="component" value="Unassembled WGS sequence"/>
</dbReference>
<keyword evidence="1" id="KW-1133">Transmembrane helix</keyword>
<feature type="transmembrane region" description="Helical" evidence="1">
    <location>
        <begin position="193"/>
        <end position="212"/>
    </location>
</feature>
<keyword evidence="1" id="KW-0812">Transmembrane</keyword>
<proteinExistence type="predicted"/>